<evidence type="ECO:0000313" key="2">
    <source>
        <dbReference type="EMBL" id="SHJ09579.1"/>
    </source>
</evidence>
<dbReference type="EMBL" id="FQYR01000003">
    <property type="protein sequence ID" value="SHJ09579.1"/>
    <property type="molecule type" value="Genomic_DNA"/>
</dbReference>
<keyword evidence="3" id="KW-1185">Reference proteome</keyword>
<dbReference type="GO" id="GO:0003677">
    <property type="term" value="F:DNA binding"/>
    <property type="evidence" value="ECO:0007669"/>
    <property type="project" value="InterPro"/>
</dbReference>
<dbReference type="InterPro" id="IPR000551">
    <property type="entry name" value="MerR-type_HTH_dom"/>
</dbReference>
<proteinExistence type="predicted"/>
<evidence type="ECO:0000313" key="3">
    <source>
        <dbReference type="Proteomes" id="UP000184510"/>
    </source>
</evidence>
<reference evidence="2 3" key="1">
    <citation type="submission" date="2016-11" db="EMBL/GenBank/DDBJ databases">
        <authorList>
            <person name="Jaros S."/>
            <person name="Januszkiewicz K."/>
            <person name="Wedrychowicz H."/>
        </authorList>
    </citation>
    <scope>NUCLEOTIDE SEQUENCE [LARGE SCALE GENOMIC DNA]</scope>
    <source>
        <strain evidence="2 3">DSM 18772</strain>
    </source>
</reference>
<dbReference type="Proteomes" id="UP000184510">
    <property type="component" value="Unassembled WGS sequence"/>
</dbReference>
<dbReference type="GO" id="GO:0006355">
    <property type="term" value="P:regulation of DNA-templated transcription"/>
    <property type="evidence" value="ECO:0007669"/>
    <property type="project" value="InterPro"/>
</dbReference>
<dbReference type="SUPFAM" id="SSF46955">
    <property type="entry name" value="Putative DNA-binding domain"/>
    <property type="match status" value="1"/>
</dbReference>
<protein>
    <submittedName>
        <fullName evidence="2">MerR HTH family regulatory protein</fullName>
    </submittedName>
</protein>
<dbReference type="Pfam" id="PF13411">
    <property type="entry name" value="MerR_1"/>
    <property type="match status" value="1"/>
</dbReference>
<dbReference type="Gene3D" id="1.10.1660.10">
    <property type="match status" value="1"/>
</dbReference>
<dbReference type="InParanoid" id="A0A1M6GI12"/>
<name>A0A1M6GI12_9BACT</name>
<feature type="domain" description="HTH merR-type" evidence="1">
    <location>
        <begin position="13"/>
        <end position="54"/>
    </location>
</feature>
<dbReference type="InterPro" id="IPR009061">
    <property type="entry name" value="DNA-bd_dom_put_sf"/>
</dbReference>
<sequence>MYKDKTKLITRRHASQRLGVSISTLKRMEQRGQLQPILVGVRSIRYREEDIEGLANNQP</sequence>
<organism evidence="2 3">
    <name type="scientific">Rubritalea squalenifaciens DSM 18772</name>
    <dbReference type="NCBI Taxonomy" id="1123071"/>
    <lineage>
        <taxon>Bacteria</taxon>
        <taxon>Pseudomonadati</taxon>
        <taxon>Verrucomicrobiota</taxon>
        <taxon>Verrucomicrobiia</taxon>
        <taxon>Verrucomicrobiales</taxon>
        <taxon>Rubritaleaceae</taxon>
        <taxon>Rubritalea</taxon>
    </lineage>
</organism>
<gene>
    <name evidence="2" type="ORF">SAMN02745181_1176</name>
</gene>
<dbReference type="RefSeq" id="WP_143158569.1">
    <property type="nucleotide sequence ID" value="NZ_FQYR01000003.1"/>
</dbReference>
<dbReference type="AlphaFoldDB" id="A0A1M6GI12"/>
<accession>A0A1M6GI12</accession>
<evidence type="ECO:0000259" key="1">
    <source>
        <dbReference type="Pfam" id="PF13411"/>
    </source>
</evidence>